<comment type="caution">
    <text evidence="4">The sequence shown here is derived from an EMBL/GenBank/DDBJ whole genome shotgun (WGS) entry which is preliminary data.</text>
</comment>
<reference evidence="4 5" key="1">
    <citation type="submission" date="2018-01" db="EMBL/GenBank/DDBJ databases">
        <title>Whole genome sequencing of Histamine producing bacteria.</title>
        <authorList>
            <person name="Butler K."/>
        </authorList>
    </citation>
    <scope>NUCLEOTIDE SEQUENCE [LARGE SCALE GENOMIC DNA]</scope>
    <source>
        <strain evidence="4 5">NCIMB 13481</strain>
    </source>
</reference>
<dbReference type="GO" id="GO:0043107">
    <property type="term" value="P:type IV pilus-dependent motility"/>
    <property type="evidence" value="ECO:0007669"/>
    <property type="project" value="TreeGrafter"/>
</dbReference>
<evidence type="ECO:0000313" key="4">
    <source>
        <dbReference type="EMBL" id="PSV96775.1"/>
    </source>
</evidence>
<sequence>MKKQQGFTLIELMIVVAIIGILSAFAIPAYSDYTQRTRVAGAVAGITSFKTAVALCAQDLGTLTGCNENIADIPANIALTNDGDTIAYVDGVTTLNGIITVTSTANSGATTPALLAVTLTPTIANGVLNWKLTGTGCSSTTEGRGIDCSGN</sequence>
<keyword evidence="2" id="KW-0488">Methylation</keyword>
<keyword evidence="3" id="KW-0472">Membrane</keyword>
<evidence type="ECO:0000256" key="2">
    <source>
        <dbReference type="ARBA" id="ARBA00022481"/>
    </source>
</evidence>
<dbReference type="Proteomes" id="UP000241954">
    <property type="component" value="Unassembled WGS sequence"/>
</dbReference>
<evidence type="ECO:0000256" key="3">
    <source>
        <dbReference type="SAM" id="Phobius"/>
    </source>
</evidence>
<proteinExistence type="inferred from homology"/>
<dbReference type="PROSITE" id="PS00409">
    <property type="entry name" value="PROKAR_NTER_METHYL"/>
    <property type="match status" value="1"/>
</dbReference>
<accession>A0A2T3MKQ0</accession>
<dbReference type="EMBL" id="PYLW01000010">
    <property type="protein sequence ID" value="PSV96775.1"/>
    <property type="molecule type" value="Genomic_DNA"/>
</dbReference>
<organism evidence="4 5">
    <name type="scientific">Photobacterium iliopiscarium</name>
    <dbReference type="NCBI Taxonomy" id="56192"/>
    <lineage>
        <taxon>Bacteria</taxon>
        <taxon>Pseudomonadati</taxon>
        <taxon>Pseudomonadota</taxon>
        <taxon>Gammaproteobacteria</taxon>
        <taxon>Vibrionales</taxon>
        <taxon>Vibrionaceae</taxon>
        <taxon>Photobacterium</taxon>
    </lineage>
</organism>
<name>A0A2T3MKQ0_9GAMM</name>
<dbReference type="InterPro" id="IPR045584">
    <property type="entry name" value="Pilin-like"/>
</dbReference>
<protein>
    <submittedName>
        <fullName evidence="4">Peptidase</fullName>
    </submittedName>
</protein>
<dbReference type="SUPFAM" id="SSF54523">
    <property type="entry name" value="Pili subunits"/>
    <property type="match status" value="1"/>
</dbReference>
<evidence type="ECO:0000313" key="5">
    <source>
        <dbReference type="Proteomes" id="UP000241954"/>
    </source>
</evidence>
<dbReference type="PANTHER" id="PTHR30093">
    <property type="entry name" value="GENERAL SECRETION PATHWAY PROTEIN G"/>
    <property type="match status" value="1"/>
</dbReference>
<dbReference type="NCBIfam" id="TIGR02532">
    <property type="entry name" value="IV_pilin_GFxxxE"/>
    <property type="match status" value="1"/>
</dbReference>
<dbReference type="Gene3D" id="3.30.700.10">
    <property type="entry name" value="Glycoprotein, Type 4 Pilin"/>
    <property type="match status" value="1"/>
</dbReference>
<gene>
    <name evidence="4" type="ORF">C9I88_11095</name>
</gene>
<evidence type="ECO:0000256" key="1">
    <source>
        <dbReference type="ARBA" id="ARBA00005233"/>
    </source>
</evidence>
<dbReference type="AlphaFoldDB" id="A0A2T3MKQ0"/>
<dbReference type="PANTHER" id="PTHR30093:SF34">
    <property type="entry name" value="PREPILIN PEPTIDASE-DEPENDENT PROTEIN D"/>
    <property type="match status" value="1"/>
</dbReference>
<keyword evidence="3" id="KW-1133">Transmembrane helix</keyword>
<keyword evidence="3" id="KW-0812">Transmembrane</keyword>
<comment type="similarity">
    <text evidence="1">Belongs to the N-Me-Phe pilin family.</text>
</comment>
<dbReference type="Pfam" id="PF07963">
    <property type="entry name" value="N_methyl"/>
    <property type="match status" value="1"/>
</dbReference>
<dbReference type="RefSeq" id="WP_107237386.1">
    <property type="nucleotide sequence ID" value="NZ_PYLW01000010.1"/>
</dbReference>
<feature type="transmembrane region" description="Helical" evidence="3">
    <location>
        <begin position="12"/>
        <end position="30"/>
    </location>
</feature>
<dbReference type="GO" id="GO:0044096">
    <property type="term" value="C:type IV pilus"/>
    <property type="evidence" value="ECO:0007669"/>
    <property type="project" value="TreeGrafter"/>
</dbReference>
<dbReference type="InterPro" id="IPR012902">
    <property type="entry name" value="N_methyl_site"/>
</dbReference>